<dbReference type="InterPro" id="IPR039420">
    <property type="entry name" value="WalR-like"/>
</dbReference>
<dbReference type="PROSITE" id="PS50043">
    <property type="entry name" value="HTH_LUXR_2"/>
    <property type="match status" value="1"/>
</dbReference>
<dbReference type="GO" id="GO:0000160">
    <property type="term" value="P:phosphorelay signal transduction system"/>
    <property type="evidence" value="ECO:0007669"/>
    <property type="project" value="InterPro"/>
</dbReference>
<evidence type="ECO:0000256" key="1">
    <source>
        <dbReference type="ARBA" id="ARBA00022553"/>
    </source>
</evidence>
<dbReference type="SMART" id="SM00421">
    <property type="entry name" value="HTH_LUXR"/>
    <property type="match status" value="1"/>
</dbReference>
<dbReference type="RefSeq" id="WP_076376654.1">
    <property type="nucleotide sequence ID" value="NZ_FTMG01000014.1"/>
</dbReference>
<sequence length="214" mass="24381">MLTEPIQIALVDDHRLFRSGIASMVDSFNRYNVLFEAAHGKEMVDKIASGMVPDIVILDINMPVMDGISTAQWLKKFQPSIRTIILSMFEDAEKVLTMVKMGVKGYLLKDAEPHEFEAALLKVTEGDLYYPDFVTKHLLNNFNNDKTAIVKLNPREIEFLRLTGTELTYKEIADTMCISVRTVDSYRDQLFEKLGIKSRVGLVLYSIKNKLIDL</sequence>
<dbReference type="SUPFAM" id="SSF46894">
    <property type="entry name" value="C-terminal effector domain of the bipartite response regulators"/>
    <property type="match status" value="1"/>
</dbReference>
<organism evidence="7 9">
    <name type="scientific">Mucilaginibacter lappiensis</name>
    <dbReference type="NCBI Taxonomy" id="354630"/>
    <lineage>
        <taxon>Bacteria</taxon>
        <taxon>Pseudomonadati</taxon>
        <taxon>Bacteroidota</taxon>
        <taxon>Sphingobacteriia</taxon>
        <taxon>Sphingobacteriales</taxon>
        <taxon>Sphingobacteriaceae</taxon>
        <taxon>Mucilaginibacter</taxon>
    </lineage>
</organism>
<dbReference type="InterPro" id="IPR000792">
    <property type="entry name" value="Tscrpt_reg_LuxR_C"/>
</dbReference>
<dbReference type="InterPro" id="IPR011006">
    <property type="entry name" value="CheY-like_superfamily"/>
</dbReference>
<evidence type="ECO:0000313" key="9">
    <source>
        <dbReference type="Proteomes" id="UP000548326"/>
    </source>
</evidence>
<keyword evidence="1 3" id="KW-0597">Phosphoprotein</keyword>
<comment type="caution">
    <text evidence="7">The sequence shown here is derived from an EMBL/GenBank/DDBJ whole genome shotgun (WGS) entry which is preliminary data.</text>
</comment>
<evidence type="ECO:0000256" key="3">
    <source>
        <dbReference type="PROSITE-ProRule" id="PRU00169"/>
    </source>
</evidence>
<dbReference type="GO" id="GO:0003677">
    <property type="term" value="F:DNA binding"/>
    <property type="evidence" value="ECO:0007669"/>
    <property type="project" value="UniProtKB-KW"/>
</dbReference>
<evidence type="ECO:0000313" key="7">
    <source>
        <dbReference type="EMBL" id="MBB6129319.1"/>
    </source>
</evidence>
<dbReference type="PROSITE" id="PS50110">
    <property type="entry name" value="RESPONSE_REGULATORY"/>
    <property type="match status" value="1"/>
</dbReference>
<evidence type="ECO:0000259" key="4">
    <source>
        <dbReference type="PROSITE" id="PS50043"/>
    </source>
</evidence>
<dbReference type="CDD" id="cd17535">
    <property type="entry name" value="REC_NarL-like"/>
    <property type="match status" value="1"/>
</dbReference>
<dbReference type="PANTHER" id="PTHR43214:SF43">
    <property type="entry name" value="TWO-COMPONENT RESPONSE REGULATOR"/>
    <property type="match status" value="1"/>
</dbReference>
<dbReference type="EMBL" id="JACHCA010000009">
    <property type="protein sequence ID" value="MBB6129319.1"/>
    <property type="molecule type" value="Genomic_DNA"/>
</dbReference>
<gene>
    <name evidence="7" type="ORF">HDF22_003445</name>
    <name evidence="6" type="ORF">HDF23_004628</name>
</gene>
<dbReference type="EMBL" id="JACHCB010000014">
    <property type="protein sequence ID" value="MBB6111856.1"/>
    <property type="molecule type" value="Genomic_DNA"/>
</dbReference>
<dbReference type="OrthoDB" id="9797341at2"/>
<dbReference type="Proteomes" id="UP000548326">
    <property type="component" value="Unassembled WGS sequence"/>
</dbReference>
<dbReference type="Gene3D" id="3.40.50.2300">
    <property type="match status" value="1"/>
</dbReference>
<evidence type="ECO:0000256" key="2">
    <source>
        <dbReference type="ARBA" id="ARBA00023125"/>
    </source>
</evidence>
<dbReference type="PANTHER" id="PTHR43214">
    <property type="entry name" value="TWO-COMPONENT RESPONSE REGULATOR"/>
    <property type="match status" value="1"/>
</dbReference>
<dbReference type="CDD" id="cd06170">
    <property type="entry name" value="LuxR_C_like"/>
    <property type="match status" value="1"/>
</dbReference>
<protein>
    <submittedName>
        <fullName evidence="7">DNA-binding NarL/FixJ family response regulator</fullName>
    </submittedName>
</protein>
<dbReference type="SUPFAM" id="SSF52172">
    <property type="entry name" value="CheY-like"/>
    <property type="match status" value="1"/>
</dbReference>
<name>A0A1N7EKW5_9SPHI</name>
<keyword evidence="8" id="KW-1185">Reference proteome</keyword>
<feature type="domain" description="HTH luxR-type" evidence="4">
    <location>
        <begin position="145"/>
        <end position="210"/>
    </location>
</feature>
<dbReference type="Pfam" id="PF00196">
    <property type="entry name" value="GerE"/>
    <property type="match status" value="1"/>
</dbReference>
<dbReference type="InterPro" id="IPR016032">
    <property type="entry name" value="Sig_transdc_resp-reg_C-effctor"/>
</dbReference>
<dbReference type="Proteomes" id="UP000541583">
    <property type="component" value="Unassembled WGS sequence"/>
</dbReference>
<dbReference type="InterPro" id="IPR001789">
    <property type="entry name" value="Sig_transdc_resp-reg_receiver"/>
</dbReference>
<feature type="domain" description="Response regulatory" evidence="5">
    <location>
        <begin position="7"/>
        <end position="124"/>
    </location>
</feature>
<evidence type="ECO:0000313" key="8">
    <source>
        <dbReference type="Proteomes" id="UP000541583"/>
    </source>
</evidence>
<feature type="modified residue" description="4-aspartylphosphate" evidence="3">
    <location>
        <position position="59"/>
    </location>
</feature>
<reference evidence="8 9" key="1">
    <citation type="submission" date="2020-08" db="EMBL/GenBank/DDBJ databases">
        <title>Genomic Encyclopedia of Type Strains, Phase IV (KMG-V): Genome sequencing to study the core and pangenomes of soil and plant-associated prokaryotes.</title>
        <authorList>
            <person name="Whitman W."/>
        </authorList>
    </citation>
    <scope>NUCLEOTIDE SEQUENCE [LARGE SCALE GENOMIC DNA]</scope>
    <source>
        <strain evidence="6 8">ANJLi2</strain>
        <strain evidence="7 9">MP601</strain>
    </source>
</reference>
<dbReference type="Pfam" id="PF00072">
    <property type="entry name" value="Response_reg"/>
    <property type="match status" value="1"/>
</dbReference>
<dbReference type="AlphaFoldDB" id="A0A1N7EKW5"/>
<proteinExistence type="predicted"/>
<dbReference type="STRING" id="354630.SAMN05421821_114138"/>
<dbReference type="GO" id="GO:0006355">
    <property type="term" value="P:regulation of DNA-templated transcription"/>
    <property type="evidence" value="ECO:0007669"/>
    <property type="project" value="InterPro"/>
</dbReference>
<accession>A0A1N7EKW5</accession>
<evidence type="ECO:0000259" key="5">
    <source>
        <dbReference type="PROSITE" id="PS50110"/>
    </source>
</evidence>
<dbReference type="SMART" id="SM00448">
    <property type="entry name" value="REC"/>
    <property type="match status" value="1"/>
</dbReference>
<evidence type="ECO:0000313" key="6">
    <source>
        <dbReference type="EMBL" id="MBB6111856.1"/>
    </source>
</evidence>
<dbReference type="InterPro" id="IPR058245">
    <property type="entry name" value="NreC/VraR/RcsB-like_REC"/>
</dbReference>
<keyword evidence="2 7" id="KW-0238">DNA-binding</keyword>